<evidence type="ECO:0000313" key="3">
    <source>
        <dbReference type="Proteomes" id="UP001205105"/>
    </source>
</evidence>
<dbReference type="Proteomes" id="UP001205105">
    <property type="component" value="Unassembled WGS sequence"/>
</dbReference>
<feature type="compositionally biased region" description="Low complexity" evidence="1">
    <location>
        <begin position="54"/>
        <end position="67"/>
    </location>
</feature>
<dbReference type="EMBL" id="JADXDR010000134">
    <property type="protein sequence ID" value="KAI7838190.1"/>
    <property type="molecule type" value="Genomic_DNA"/>
</dbReference>
<evidence type="ECO:0000313" key="2">
    <source>
        <dbReference type="EMBL" id="KAI7838190.1"/>
    </source>
</evidence>
<dbReference type="Gene3D" id="3.40.630.30">
    <property type="match status" value="1"/>
</dbReference>
<dbReference type="InterPro" id="IPR016181">
    <property type="entry name" value="Acyl_CoA_acyltransferase"/>
</dbReference>
<comment type="caution">
    <text evidence="2">The sequence shown here is derived from an EMBL/GenBank/DDBJ whole genome shotgun (WGS) entry which is preliminary data.</text>
</comment>
<dbReference type="Pfam" id="PF04339">
    <property type="entry name" value="FemAB_like"/>
    <property type="match status" value="2"/>
</dbReference>
<proteinExistence type="predicted"/>
<dbReference type="AlphaFoldDB" id="A0AAD5H2V4"/>
<accession>A0AAD5H2V4</accession>
<dbReference type="InterPro" id="IPR007434">
    <property type="entry name" value="FemAB-like"/>
</dbReference>
<dbReference type="PANTHER" id="PTHR47017:SF1">
    <property type="entry name" value="ACYL-COA"/>
    <property type="match status" value="1"/>
</dbReference>
<feature type="compositionally biased region" description="Low complexity" evidence="1">
    <location>
        <begin position="35"/>
        <end position="47"/>
    </location>
</feature>
<protein>
    <recommendedName>
        <fullName evidence="4">Acyl-CoA N-acyltransferase</fullName>
    </recommendedName>
</protein>
<keyword evidence="3" id="KW-1185">Reference proteome</keyword>
<name>A0AAD5H2V4_9CHLO</name>
<evidence type="ECO:0000256" key="1">
    <source>
        <dbReference type="SAM" id="MobiDB-lite"/>
    </source>
</evidence>
<dbReference type="SUPFAM" id="SSF55729">
    <property type="entry name" value="Acyl-CoA N-acyltransferases (Nat)"/>
    <property type="match status" value="1"/>
</dbReference>
<evidence type="ECO:0008006" key="4">
    <source>
        <dbReference type="Google" id="ProtNLM"/>
    </source>
</evidence>
<dbReference type="PANTHER" id="PTHR47017">
    <property type="entry name" value="ACYL-COA"/>
    <property type="match status" value="1"/>
</dbReference>
<feature type="region of interest" description="Disordered" evidence="1">
    <location>
        <begin position="35"/>
        <end position="77"/>
    </location>
</feature>
<reference evidence="2" key="1">
    <citation type="submission" date="2020-11" db="EMBL/GenBank/DDBJ databases">
        <title>Chlorella ohadii genome sequencing and assembly.</title>
        <authorList>
            <person name="Murik O."/>
            <person name="Treves H."/>
            <person name="Kedem I."/>
            <person name="Shotland Y."/>
            <person name="Kaplan A."/>
        </authorList>
    </citation>
    <scope>NUCLEOTIDE SEQUENCE</scope>
    <source>
        <strain evidence="2">1</strain>
    </source>
</reference>
<sequence length="502" mass="55287">MRASVCWSARAEPAVPWHRAAAARLSARARQCLPRAASPEGASAATAVTDGGDSSSAAEAGAPSSSAAPPPPPLELSISLASGMQHVGQEEWDACATGGGETNPFLLHDFLSVLEESGSAVKEEGWLPQHVLVRRGDTGELLGCAPCYLKAHSYGEYVFDQSWGSAYQRMLRQPYYPKLLVGVPFTPVPGPRLLVKPGPHAAAVRRAMAGSLQQVADQLGVSSLHINFCTRAEWEELGSQFGYLQRLGLQYHWYNTQDVTQSMLASVGASLDSLDEAAEGAALGAAPCYSSFDGEDGSFLMALRQPKRKSIRQERKKAAQEGLRFLRLTGADLQPKHWDSFYRFYRNTTDRKWGQPYLTKDFFIRLGERMADRVLLVLAETAEGAHGEGKPIAGALNLIGSDALFGRNWGSIYGDRMPFLHFELCYYQALEFAIERGLRRVEAGAQGEHKLQRGYVPSLTYSLHYMTNPGFSSVVDRFLDQERKEIEYTLRMLQQEASPYKL</sequence>
<organism evidence="2 3">
    <name type="scientific">Chlorella ohadii</name>
    <dbReference type="NCBI Taxonomy" id="2649997"/>
    <lineage>
        <taxon>Eukaryota</taxon>
        <taxon>Viridiplantae</taxon>
        <taxon>Chlorophyta</taxon>
        <taxon>core chlorophytes</taxon>
        <taxon>Trebouxiophyceae</taxon>
        <taxon>Chlorellales</taxon>
        <taxon>Chlorellaceae</taxon>
        <taxon>Chlorella clade</taxon>
        <taxon>Chlorella</taxon>
    </lineage>
</organism>
<gene>
    <name evidence="2" type="ORF">COHA_008038</name>
</gene>